<proteinExistence type="predicted"/>
<accession>A0A3P6SCM1</accession>
<dbReference type="PANTHER" id="PTHR24241">
    <property type="entry name" value="NEUROPEPTIDE RECEPTOR-RELATED G-PROTEIN COUPLED RECEPTOR"/>
    <property type="match status" value="1"/>
</dbReference>
<dbReference type="Gene3D" id="1.20.1070.10">
    <property type="entry name" value="Rhodopsin 7-helix transmembrane proteins"/>
    <property type="match status" value="1"/>
</dbReference>
<dbReference type="InterPro" id="IPR000276">
    <property type="entry name" value="GPCR_Rhodpsn"/>
</dbReference>
<dbReference type="OrthoDB" id="6076970at2759"/>
<dbReference type="PRINTS" id="PR00237">
    <property type="entry name" value="GPCRRHODOPSN"/>
</dbReference>
<keyword evidence="4 8" id="KW-1133">Transmembrane helix</keyword>
<dbReference type="GO" id="GO:0005886">
    <property type="term" value="C:plasma membrane"/>
    <property type="evidence" value="ECO:0007669"/>
    <property type="project" value="UniProtKB-SubCell"/>
</dbReference>
<evidence type="ECO:0000256" key="7">
    <source>
        <dbReference type="SAM" id="MobiDB-lite"/>
    </source>
</evidence>
<feature type="region of interest" description="Disordered" evidence="7">
    <location>
        <begin position="1"/>
        <end position="36"/>
    </location>
</feature>
<dbReference type="GO" id="GO:0042277">
    <property type="term" value="F:peptide binding"/>
    <property type="evidence" value="ECO:0007669"/>
    <property type="project" value="TreeGrafter"/>
</dbReference>
<evidence type="ECO:0000256" key="6">
    <source>
        <dbReference type="ARBA" id="ARBA00023170"/>
    </source>
</evidence>
<evidence type="ECO:0000256" key="1">
    <source>
        <dbReference type="ARBA" id="ARBA00004651"/>
    </source>
</evidence>
<organism evidence="9 10">
    <name type="scientific">Dibothriocephalus latus</name>
    <name type="common">Fish tapeworm</name>
    <name type="synonym">Diphyllobothrium latum</name>
    <dbReference type="NCBI Taxonomy" id="60516"/>
    <lineage>
        <taxon>Eukaryota</taxon>
        <taxon>Metazoa</taxon>
        <taxon>Spiralia</taxon>
        <taxon>Lophotrochozoa</taxon>
        <taxon>Platyhelminthes</taxon>
        <taxon>Cestoda</taxon>
        <taxon>Eucestoda</taxon>
        <taxon>Diphyllobothriidea</taxon>
        <taxon>Diphyllobothriidae</taxon>
        <taxon>Dibothriocephalus</taxon>
    </lineage>
</organism>
<sequence length="295" mass="33440">MQKKHAKLTGRRFSNRKRHSSYATSTVPGSPEETKLSLNRGKNFFANSVGGEDTVAVSDKDKLGHDTERCASKDDDVFANSAIVTEGANSPISEEANMTPNATEETKSNEGAHSGGEIWRYSPAKVNTLSPLPLERLHRNCSVRFNQQQEDKPSHQVVERLPANSSISQQDGNQIALQPAIVRHKQGFRRADHRSSATRLHSHRLSIKSFKDTSLFQNMKMAGMLFVVAIVYILTFIPAMLMASEIITLFLPIFYLYYVNNAVNPIIYCFMNPNFREDIRNFCKLRTCFLRRQRR</sequence>
<keyword evidence="3 8" id="KW-0812">Transmembrane</keyword>
<dbReference type="GO" id="GO:0032870">
    <property type="term" value="P:cellular response to hormone stimulus"/>
    <property type="evidence" value="ECO:0007669"/>
    <property type="project" value="TreeGrafter"/>
</dbReference>
<keyword evidence="2" id="KW-1003">Cell membrane</keyword>
<dbReference type="GO" id="GO:0004930">
    <property type="term" value="F:G protein-coupled receptor activity"/>
    <property type="evidence" value="ECO:0007669"/>
    <property type="project" value="InterPro"/>
</dbReference>
<keyword evidence="6" id="KW-0675">Receptor</keyword>
<evidence type="ECO:0000313" key="9">
    <source>
        <dbReference type="EMBL" id="VDK69559.1"/>
    </source>
</evidence>
<dbReference type="EMBL" id="UYRU01041758">
    <property type="protein sequence ID" value="VDK69559.1"/>
    <property type="molecule type" value="Genomic_DNA"/>
</dbReference>
<protein>
    <recommendedName>
        <fullName evidence="11">G-protein coupled receptors family 1 profile domain-containing protein</fullName>
    </recommendedName>
</protein>
<feature type="transmembrane region" description="Helical" evidence="8">
    <location>
        <begin position="221"/>
        <end position="243"/>
    </location>
</feature>
<feature type="compositionally biased region" description="Polar residues" evidence="7">
    <location>
        <begin position="92"/>
        <end position="103"/>
    </location>
</feature>
<dbReference type="AlphaFoldDB" id="A0A3P6SCM1"/>
<reference evidence="9 10" key="1">
    <citation type="submission" date="2018-11" db="EMBL/GenBank/DDBJ databases">
        <authorList>
            <consortium name="Pathogen Informatics"/>
        </authorList>
    </citation>
    <scope>NUCLEOTIDE SEQUENCE [LARGE SCALE GENOMIC DNA]</scope>
</reference>
<name>A0A3P6SCM1_DIBLA</name>
<feature type="compositionally biased region" description="Basic residues" evidence="7">
    <location>
        <begin position="1"/>
        <end position="20"/>
    </location>
</feature>
<comment type="subcellular location">
    <subcellularLocation>
        <location evidence="1">Cell membrane</location>
        <topology evidence="1">Multi-pass membrane protein</topology>
    </subcellularLocation>
</comment>
<feature type="region of interest" description="Disordered" evidence="7">
    <location>
        <begin position="92"/>
        <end position="116"/>
    </location>
</feature>
<keyword evidence="10" id="KW-1185">Reference proteome</keyword>
<dbReference type="PANTHER" id="PTHR24241:SF76">
    <property type="entry name" value="NEUROPEPTIDE SIFAMIDE RECEPTOR"/>
    <property type="match status" value="1"/>
</dbReference>
<evidence type="ECO:0000256" key="2">
    <source>
        <dbReference type="ARBA" id="ARBA00022475"/>
    </source>
</evidence>
<keyword evidence="5 8" id="KW-0472">Membrane</keyword>
<dbReference type="Proteomes" id="UP000281553">
    <property type="component" value="Unassembled WGS sequence"/>
</dbReference>
<feature type="transmembrane region" description="Helical" evidence="8">
    <location>
        <begin position="249"/>
        <end position="271"/>
    </location>
</feature>
<evidence type="ECO:0000256" key="4">
    <source>
        <dbReference type="ARBA" id="ARBA00022989"/>
    </source>
</evidence>
<gene>
    <name evidence="9" type="ORF">DILT_LOCUS2168</name>
</gene>
<evidence type="ECO:0008006" key="11">
    <source>
        <dbReference type="Google" id="ProtNLM"/>
    </source>
</evidence>
<dbReference type="SUPFAM" id="SSF81321">
    <property type="entry name" value="Family A G protein-coupled receptor-like"/>
    <property type="match status" value="1"/>
</dbReference>
<evidence type="ECO:0000256" key="8">
    <source>
        <dbReference type="SAM" id="Phobius"/>
    </source>
</evidence>
<evidence type="ECO:0000313" key="10">
    <source>
        <dbReference type="Proteomes" id="UP000281553"/>
    </source>
</evidence>
<evidence type="ECO:0000256" key="3">
    <source>
        <dbReference type="ARBA" id="ARBA00022692"/>
    </source>
</evidence>
<evidence type="ECO:0000256" key="5">
    <source>
        <dbReference type="ARBA" id="ARBA00023136"/>
    </source>
</evidence>